<name>A0A3P1XFD6_TANFO</name>
<evidence type="ECO:0000259" key="2">
    <source>
        <dbReference type="Pfam" id="PF04773"/>
    </source>
</evidence>
<proteinExistence type="predicted"/>
<dbReference type="FunFam" id="2.60.120.1440:FF:000001">
    <property type="entry name" value="Putative anti-sigma factor"/>
    <property type="match status" value="1"/>
</dbReference>
<dbReference type="Pfam" id="PF04773">
    <property type="entry name" value="FecR"/>
    <property type="match status" value="1"/>
</dbReference>
<feature type="domain" description="FecR protein" evidence="2">
    <location>
        <begin position="122"/>
        <end position="214"/>
    </location>
</feature>
<dbReference type="PANTHER" id="PTHR30273">
    <property type="entry name" value="PERIPLASMIC SIGNAL SENSOR AND SIGMA FACTOR ACTIVATOR FECR-RELATED"/>
    <property type="match status" value="1"/>
</dbReference>
<accession>A0A3P1XFD6</accession>
<dbReference type="GO" id="GO:0016989">
    <property type="term" value="F:sigma factor antagonist activity"/>
    <property type="evidence" value="ECO:0007669"/>
    <property type="project" value="TreeGrafter"/>
</dbReference>
<dbReference type="RefSeq" id="WP_124752735.1">
    <property type="nucleotide sequence ID" value="NZ_RQYS01000096.1"/>
</dbReference>
<protein>
    <submittedName>
        <fullName evidence="4">DUF4974 domain-containing protein</fullName>
    </submittedName>
</protein>
<dbReference type="PIRSF" id="PIRSF018266">
    <property type="entry name" value="FecR"/>
    <property type="match status" value="1"/>
</dbReference>
<reference evidence="4 5" key="1">
    <citation type="submission" date="2018-11" db="EMBL/GenBank/DDBJ databases">
        <title>Genomes From Bacteria Associated with the Canine Oral Cavity: a Test Case for Automated Genome-Based Taxonomic Assignment.</title>
        <authorList>
            <person name="Coil D.A."/>
            <person name="Jospin G."/>
            <person name="Darling A.E."/>
            <person name="Wallis C."/>
            <person name="Davis I.J."/>
            <person name="Harris S."/>
            <person name="Eisen J.A."/>
            <person name="Holcombe L.J."/>
            <person name="O'Flynn C."/>
        </authorList>
    </citation>
    <scope>NUCLEOTIDE SEQUENCE [LARGE SCALE GENOMIC DNA]</scope>
    <source>
        <strain evidence="4 5">OH2617_COT-023</strain>
    </source>
</reference>
<dbReference type="Gene3D" id="2.60.120.1440">
    <property type="match status" value="1"/>
</dbReference>
<dbReference type="InterPro" id="IPR006860">
    <property type="entry name" value="FecR"/>
</dbReference>
<dbReference type="InterPro" id="IPR012373">
    <property type="entry name" value="Ferrdict_sens_TM"/>
</dbReference>
<keyword evidence="1" id="KW-1133">Transmembrane helix</keyword>
<feature type="transmembrane region" description="Helical" evidence="1">
    <location>
        <begin position="84"/>
        <end position="102"/>
    </location>
</feature>
<evidence type="ECO:0000256" key="1">
    <source>
        <dbReference type="SAM" id="Phobius"/>
    </source>
</evidence>
<feature type="domain" description="Protein FecR C-terminal" evidence="3">
    <location>
        <begin position="258"/>
        <end position="326"/>
    </location>
</feature>
<dbReference type="PANTHER" id="PTHR30273:SF2">
    <property type="entry name" value="PROTEIN FECR"/>
    <property type="match status" value="1"/>
</dbReference>
<dbReference type="InterPro" id="IPR032508">
    <property type="entry name" value="FecR_C"/>
</dbReference>
<evidence type="ECO:0000313" key="5">
    <source>
        <dbReference type="Proteomes" id="UP000278609"/>
    </source>
</evidence>
<sequence length="330" mass="38282">MEKMEEQVRRYFQGMLDDSERLELLRRMDTDPRLKSEFIGQQNIEALSLLWKQEGDEREAGRKYSQLIRSMKEDHLRPRHSFSLYVRYVAAAALLIGSTAFITQHLSKESLPYEKAMSSLYVPSGQRAQLVLPDGTQVWLNTRSTLTYPTSFGSKERRVNLTGEAFFDVAKDAERPFIVSTKDVEMKVLGTKFNVYNYPGTDYIQAGLLEGSIEVSDLRMPTRRVRLKPNETVTVCEGKMQVQPTTSPDHFLWKDGIYCFENESLKNILIQLERYYDVKIEVKDPELLTIRYSGKFRQQDGIDEILRMIGKINRFTVTKDMETNTVRVSK</sequence>
<dbReference type="Pfam" id="PF16344">
    <property type="entry name" value="FecR_C"/>
    <property type="match status" value="1"/>
</dbReference>
<comment type="caution">
    <text evidence="4">The sequence shown here is derived from an EMBL/GenBank/DDBJ whole genome shotgun (WGS) entry which is preliminary data.</text>
</comment>
<dbReference type="Proteomes" id="UP000278609">
    <property type="component" value="Unassembled WGS sequence"/>
</dbReference>
<dbReference type="OrthoDB" id="1098493at2"/>
<keyword evidence="1" id="KW-0812">Transmembrane</keyword>
<dbReference type="Gene3D" id="3.55.50.30">
    <property type="match status" value="1"/>
</dbReference>
<organism evidence="4 5">
    <name type="scientific">Tannerella forsythia</name>
    <name type="common">Bacteroides forsythus</name>
    <dbReference type="NCBI Taxonomy" id="28112"/>
    <lineage>
        <taxon>Bacteria</taxon>
        <taxon>Pseudomonadati</taxon>
        <taxon>Bacteroidota</taxon>
        <taxon>Bacteroidia</taxon>
        <taxon>Bacteroidales</taxon>
        <taxon>Tannerellaceae</taxon>
        <taxon>Tannerella</taxon>
    </lineage>
</organism>
<evidence type="ECO:0000259" key="3">
    <source>
        <dbReference type="Pfam" id="PF16344"/>
    </source>
</evidence>
<dbReference type="EMBL" id="RQYS01000096">
    <property type="protein sequence ID" value="RRD56828.1"/>
    <property type="molecule type" value="Genomic_DNA"/>
</dbReference>
<dbReference type="AlphaFoldDB" id="A0A3P1XFD6"/>
<evidence type="ECO:0000313" key="4">
    <source>
        <dbReference type="EMBL" id="RRD56828.1"/>
    </source>
</evidence>
<gene>
    <name evidence="4" type="ORF">EII40_13490</name>
</gene>
<keyword evidence="1" id="KW-0472">Membrane</keyword>